<dbReference type="Proteomes" id="UP000036458">
    <property type="component" value="Chromosome"/>
</dbReference>
<dbReference type="Gene3D" id="3.30.1360.40">
    <property type="match status" value="1"/>
</dbReference>
<dbReference type="SUPFAM" id="SSF50891">
    <property type="entry name" value="Cyclophilin-like"/>
    <property type="match status" value="1"/>
</dbReference>
<sequence length="241" mass="26281">MPHLPHYRLYPLGDSALVVEFGNQIAPSVFARVQAFSRYLATHPFLGMVEQVPAFTTVTVYYDPLPWFKAGAASPCQAVAEAIEQLLQNILQDLALSTPRVKEIPVCYGGVYGPDLPFVAQTNGLTPEEVVALHTGGEYLVYMIGFAPGFPYLGGMSEKISAPRKATPRAAIPAGSLGIAGAQTGIYPLETPGGWQLIGRTPMALFRPQEDSPSLLKAGDTVRFYSITEEQFKHWKEEHES</sequence>
<dbReference type="InterPro" id="IPR010016">
    <property type="entry name" value="PxpB"/>
</dbReference>
<dbReference type="KEGG" id="ruf:TH63_05230"/>
<feature type="domain" description="Carboxyltransferase" evidence="4">
    <location>
        <begin position="7"/>
        <end position="216"/>
    </location>
</feature>
<dbReference type="NCBIfam" id="TIGR00370">
    <property type="entry name" value="5-oxoprolinase subunit PxpB"/>
    <property type="match status" value="1"/>
</dbReference>
<keyword evidence="6" id="KW-1185">Reference proteome</keyword>
<dbReference type="RefSeq" id="WP_048920018.1">
    <property type="nucleotide sequence ID" value="NZ_CP010777.1"/>
</dbReference>
<reference evidence="5 6" key="1">
    <citation type="submission" date="2015-01" db="EMBL/GenBank/DDBJ databases">
        <title>Rufibacter sp./DG31D/ whole genome sequencing.</title>
        <authorList>
            <person name="Kim M.K."/>
            <person name="Srinivasan S."/>
            <person name="Lee J.-J."/>
        </authorList>
    </citation>
    <scope>NUCLEOTIDE SEQUENCE [LARGE SCALE GENOMIC DNA]</scope>
    <source>
        <strain evidence="5 6">DG31D</strain>
    </source>
</reference>
<name>A0A0H4VIF8_9BACT</name>
<dbReference type="GO" id="GO:0016787">
    <property type="term" value="F:hydrolase activity"/>
    <property type="evidence" value="ECO:0007669"/>
    <property type="project" value="UniProtKB-KW"/>
</dbReference>
<keyword evidence="2" id="KW-0378">Hydrolase</keyword>
<gene>
    <name evidence="5" type="ORF">TH63_05230</name>
</gene>
<dbReference type="InterPro" id="IPR003833">
    <property type="entry name" value="CT_C_D"/>
</dbReference>
<dbReference type="EMBL" id="CP010777">
    <property type="protein sequence ID" value="AKQ45168.1"/>
    <property type="molecule type" value="Genomic_DNA"/>
</dbReference>
<protein>
    <submittedName>
        <fullName evidence="5">Kinase inhibitor</fullName>
    </submittedName>
</protein>
<organism evidence="5 6">
    <name type="scientific">Rufibacter radiotolerans</name>
    <dbReference type="NCBI Taxonomy" id="1379910"/>
    <lineage>
        <taxon>Bacteria</taxon>
        <taxon>Pseudomonadati</taxon>
        <taxon>Bacteroidota</taxon>
        <taxon>Cytophagia</taxon>
        <taxon>Cytophagales</taxon>
        <taxon>Hymenobacteraceae</taxon>
        <taxon>Rufibacter</taxon>
    </lineage>
</organism>
<dbReference type="PANTHER" id="PTHR34698:SF2">
    <property type="entry name" value="5-OXOPROLINASE SUBUNIT B"/>
    <property type="match status" value="1"/>
</dbReference>
<evidence type="ECO:0000256" key="3">
    <source>
        <dbReference type="ARBA" id="ARBA00022840"/>
    </source>
</evidence>
<accession>A0A0H4VIF8</accession>
<keyword evidence="3" id="KW-0067">ATP-binding</keyword>
<evidence type="ECO:0000256" key="2">
    <source>
        <dbReference type="ARBA" id="ARBA00022801"/>
    </source>
</evidence>
<evidence type="ECO:0000256" key="1">
    <source>
        <dbReference type="ARBA" id="ARBA00022741"/>
    </source>
</evidence>
<dbReference type="SMART" id="SM00796">
    <property type="entry name" value="AHS1"/>
    <property type="match status" value="1"/>
</dbReference>
<dbReference type="STRING" id="1379910.TH63_05230"/>
<dbReference type="InterPro" id="IPR029000">
    <property type="entry name" value="Cyclophilin-like_dom_sf"/>
</dbReference>
<proteinExistence type="predicted"/>
<dbReference type="OrthoDB" id="9778567at2"/>
<dbReference type="Gene3D" id="2.40.100.10">
    <property type="entry name" value="Cyclophilin-like"/>
    <property type="match status" value="1"/>
</dbReference>
<dbReference type="GO" id="GO:0005524">
    <property type="term" value="F:ATP binding"/>
    <property type="evidence" value="ECO:0007669"/>
    <property type="project" value="UniProtKB-KW"/>
</dbReference>
<dbReference type="SUPFAM" id="SSF160467">
    <property type="entry name" value="PH0987 N-terminal domain-like"/>
    <property type="match status" value="1"/>
</dbReference>
<dbReference type="AlphaFoldDB" id="A0A0H4VIF8"/>
<evidence type="ECO:0000313" key="5">
    <source>
        <dbReference type="EMBL" id="AKQ45168.1"/>
    </source>
</evidence>
<evidence type="ECO:0000313" key="6">
    <source>
        <dbReference type="Proteomes" id="UP000036458"/>
    </source>
</evidence>
<evidence type="ECO:0000259" key="4">
    <source>
        <dbReference type="SMART" id="SM00796"/>
    </source>
</evidence>
<dbReference type="Pfam" id="PF02682">
    <property type="entry name" value="CT_C_D"/>
    <property type="match status" value="1"/>
</dbReference>
<dbReference type="PANTHER" id="PTHR34698">
    <property type="entry name" value="5-OXOPROLINASE SUBUNIT B"/>
    <property type="match status" value="1"/>
</dbReference>
<keyword evidence="1" id="KW-0547">Nucleotide-binding</keyword>
<dbReference type="PATRIC" id="fig|1379910.4.peg.1139"/>